<evidence type="ECO:0000313" key="3">
    <source>
        <dbReference type="Proteomes" id="UP001596043"/>
    </source>
</evidence>
<dbReference type="Proteomes" id="UP001596043">
    <property type="component" value="Unassembled WGS sequence"/>
</dbReference>
<accession>A0ABV9HTG1</accession>
<gene>
    <name evidence="2" type="ORF">ACFO3O_05850</name>
</gene>
<evidence type="ECO:0000313" key="2">
    <source>
        <dbReference type="EMBL" id="MFC4633419.1"/>
    </source>
</evidence>
<dbReference type="RefSeq" id="WP_379977621.1">
    <property type="nucleotide sequence ID" value="NZ_JBHSFV010000002.1"/>
</dbReference>
<organism evidence="2 3">
    <name type="scientific">Dokdonia ponticola</name>
    <dbReference type="NCBI Taxonomy" id="2041041"/>
    <lineage>
        <taxon>Bacteria</taxon>
        <taxon>Pseudomonadati</taxon>
        <taxon>Bacteroidota</taxon>
        <taxon>Flavobacteriia</taxon>
        <taxon>Flavobacteriales</taxon>
        <taxon>Flavobacteriaceae</taxon>
        <taxon>Dokdonia</taxon>
    </lineage>
</organism>
<reference evidence="3" key="1">
    <citation type="journal article" date="2019" name="Int. J. Syst. Evol. Microbiol.">
        <title>The Global Catalogue of Microorganisms (GCM) 10K type strain sequencing project: providing services to taxonomists for standard genome sequencing and annotation.</title>
        <authorList>
            <consortium name="The Broad Institute Genomics Platform"/>
            <consortium name="The Broad Institute Genome Sequencing Center for Infectious Disease"/>
            <person name="Wu L."/>
            <person name="Ma J."/>
        </authorList>
    </citation>
    <scope>NUCLEOTIDE SEQUENCE [LARGE SCALE GENOMIC DNA]</scope>
    <source>
        <strain evidence="3">YJ-61-S</strain>
    </source>
</reference>
<name>A0ABV9HTG1_9FLAO</name>
<keyword evidence="3" id="KW-1185">Reference proteome</keyword>
<keyword evidence="1" id="KW-0732">Signal</keyword>
<feature type="chain" id="PRO_5047539609" evidence="1">
    <location>
        <begin position="25"/>
        <end position="218"/>
    </location>
</feature>
<evidence type="ECO:0000256" key="1">
    <source>
        <dbReference type="SAM" id="SignalP"/>
    </source>
</evidence>
<sequence length="218" mass="23771">MKNSKIFKLMLVGMILLTSIQTYAFNNCSETDLVTAMSVDEDVKSLFDISARVSIALTMSAGEVPDEVKGAIKDANEKIATLNNKIDKKFPEYAKKSELERRETLREISETPQMRLTLKNFLNCIKDDLYVFATCASIGTRWKTVGFIGCVSFSVIGDLIIFVGTGGADGPFLTEELIAELRVCVAIFSDADLVTISQCAQVGLAALFLEIVTGVACV</sequence>
<feature type="signal peptide" evidence="1">
    <location>
        <begin position="1"/>
        <end position="24"/>
    </location>
</feature>
<comment type="caution">
    <text evidence="2">The sequence shown here is derived from an EMBL/GenBank/DDBJ whole genome shotgun (WGS) entry which is preliminary data.</text>
</comment>
<proteinExistence type="predicted"/>
<dbReference type="EMBL" id="JBHSFV010000002">
    <property type="protein sequence ID" value="MFC4633419.1"/>
    <property type="molecule type" value="Genomic_DNA"/>
</dbReference>
<protein>
    <submittedName>
        <fullName evidence="2">Uncharacterized protein</fullName>
    </submittedName>
</protein>